<reference evidence="1" key="4">
    <citation type="submission" date="2023-07" db="EMBL/GenBank/DDBJ databases">
        <authorList>
            <person name="Myburg A.A."/>
            <person name="Grattapaglia D."/>
            <person name="Tuskan G.A."/>
            <person name="Hellsten U."/>
            <person name="Hayes R.D."/>
            <person name="Grimwood J."/>
            <person name="Jenkins J."/>
            <person name="Lindquist E."/>
            <person name="Tice H."/>
            <person name="Bauer D."/>
            <person name="Goodstein D.M."/>
            <person name="Dubchak I."/>
            <person name="Poliakov A."/>
            <person name="Mizrachi E."/>
            <person name="Kullan A.R."/>
            <person name="Hussey S.G."/>
            <person name="Pinard D."/>
            <person name="Van D.M."/>
            <person name="Singh P."/>
            <person name="Van J.I."/>
            <person name="Silva-Junior O.B."/>
            <person name="Togawa R.C."/>
            <person name="Pappas M.R."/>
            <person name="Faria D.A."/>
            <person name="Sansaloni C.P."/>
            <person name="Petroli C.D."/>
            <person name="Yang X."/>
            <person name="Ranjan P."/>
            <person name="Tschaplinski T.J."/>
            <person name="Ye C.Y."/>
            <person name="Li T."/>
            <person name="Sterck L."/>
            <person name="Vanneste K."/>
            <person name="Murat F."/>
            <person name="Soler M."/>
            <person name="Clemente H.S."/>
            <person name="Saidi N."/>
            <person name="Cassan-Wang H."/>
            <person name="Dunand C."/>
            <person name="Hefer C.A."/>
            <person name="Bornberg-Bauer E."/>
            <person name="Kersting A.R."/>
            <person name="Vining K."/>
            <person name="Amarasinghe V."/>
            <person name="Ranik M."/>
            <person name="Naithani S."/>
            <person name="Elser J."/>
            <person name="Boyd A.E."/>
            <person name="Liston A."/>
            <person name="Spatafora J.W."/>
            <person name="Dharmwardhana P."/>
            <person name="Raja R."/>
            <person name="Sullivan C."/>
            <person name="Romanel E."/>
            <person name="Alves-Ferreira M."/>
            <person name="Kulheim C."/>
            <person name="Foley W."/>
            <person name="Carocha V."/>
            <person name="Paiva J."/>
            <person name="Kudrna D."/>
            <person name="Brommonschenkel S.H."/>
            <person name="Pasquali G."/>
            <person name="Byrne M."/>
            <person name="Rigault P."/>
            <person name="Tibbits J."/>
            <person name="Spokevicius A."/>
            <person name="Jones R.C."/>
            <person name="Steane D.A."/>
            <person name="Vaillancourt R.E."/>
            <person name="Potts B.M."/>
            <person name="Joubert F."/>
            <person name="Barry K."/>
            <person name="Pappas G.J."/>
            <person name="Strauss S.H."/>
            <person name="Jaiswal P."/>
            <person name="Grima-Pettenati J."/>
            <person name="Salse J."/>
            <person name="Van D.P."/>
            <person name="Rokhsar D.S."/>
            <person name="Schmutz J."/>
        </authorList>
    </citation>
    <scope>NUCLEOTIDE SEQUENCE</scope>
    <source>
        <tissue evidence="1">Leaf extractions</tissue>
    </source>
</reference>
<dbReference type="EMBL" id="MU848653">
    <property type="protein sequence ID" value="KAK2632206.1"/>
    <property type="molecule type" value="Genomic_DNA"/>
</dbReference>
<dbReference type="Proteomes" id="UP000030711">
    <property type="component" value="Unassembled WGS sequence"/>
</dbReference>
<proteinExistence type="predicted"/>
<protein>
    <submittedName>
        <fullName evidence="2">Uncharacterized protein</fullName>
    </submittedName>
</protein>
<dbReference type="AlphaFoldDB" id="A0A058ZTD0"/>
<gene>
    <name evidence="2" type="ORF">EUGRSUZ_L01868</name>
</gene>
<evidence type="ECO:0000313" key="2">
    <source>
        <dbReference type="EMBL" id="KCW44616.1"/>
    </source>
</evidence>
<dbReference type="EMBL" id="KK199169">
    <property type="protein sequence ID" value="KCW44616.1"/>
    <property type="molecule type" value="Genomic_DNA"/>
</dbReference>
<dbReference type="Gramene" id="KCW44616">
    <property type="protein sequence ID" value="KCW44616"/>
    <property type="gene ID" value="EUGRSUZ_L01868"/>
</dbReference>
<reference evidence="2" key="1">
    <citation type="submission" date="2013-07" db="EMBL/GenBank/DDBJ databases">
        <title>The genome of Eucalyptus grandis.</title>
        <authorList>
            <person name="Schmutz J."/>
            <person name="Hayes R."/>
            <person name="Myburg A."/>
            <person name="Tuskan G."/>
            <person name="Grattapaglia D."/>
            <person name="Rokhsar D.S."/>
        </authorList>
    </citation>
    <scope>NUCLEOTIDE SEQUENCE</scope>
    <source>
        <tissue evidence="2">Leaf extractions</tissue>
    </source>
</reference>
<dbReference type="InParanoid" id="A0A058ZTD0"/>
<reference evidence="1" key="2">
    <citation type="journal article" date="2014" name="Nature">
        <title>The genome of Eucalyptus grandis.</title>
        <authorList>
            <person name="Myburg A.A."/>
            <person name="Grattapaglia D."/>
            <person name="Tuskan G.A."/>
            <person name="Hellsten U."/>
            <person name="Hayes R.D."/>
            <person name="Grimwood J."/>
            <person name="Jenkins J."/>
            <person name="Lindquist E."/>
            <person name="Tice H."/>
            <person name="Bauer D."/>
            <person name="Goodstein D.M."/>
            <person name="Dubchak I."/>
            <person name="Poliakov A."/>
            <person name="Mizrachi E."/>
            <person name="Kullan A.R."/>
            <person name="Hussey S.G."/>
            <person name="Pinard D."/>
            <person name="van der Merwe K."/>
            <person name="Singh P."/>
            <person name="van Jaarsveld I."/>
            <person name="Silva-Junior O.B."/>
            <person name="Togawa R.C."/>
            <person name="Pappas M.R."/>
            <person name="Faria D.A."/>
            <person name="Sansaloni C.P."/>
            <person name="Petroli C.D."/>
            <person name="Yang X."/>
            <person name="Ranjan P."/>
            <person name="Tschaplinski T.J."/>
            <person name="Ye C.Y."/>
            <person name="Li T."/>
            <person name="Sterck L."/>
            <person name="Vanneste K."/>
            <person name="Murat F."/>
            <person name="Soler M."/>
            <person name="Clemente H.S."/>
            <person name="Saidi N."/>
            <person name="Cassan-Wang H."/>
            <person name="Dunand C."/>
            <person name="Hefer C.A."/>
            <person name="Bornberg-Bauer E."/>
            <person name="Kersting A.R."/>
            <person name="Vining K."/>
            <person name="Amarasinghe V."/>
            <person name="Ranik M."/>
            <person name="Naithani S."/>
            <person name="Elser J."/>
            <person name="Boyd A.E."/>
            <person name="Liston A."/>
            <person name="Spatafora J.W."/>
            <person name="Dharmwardhana P."/>
            <person name="Raja R."/>
            <person name="Sullivan C."/>
            <person name="Romanel E."/>
            <person name="Alves-Ferreira M."/>
            <person name="Kulheim C."/>
            <person name="Foley W."/>
            <person name="Carocha V."/>
            <person name="Paiva J."/>
            <person name="Kudrna D."/>
            <person name="Brommonschenkel S.H."/>
            <person name="Pasquali G."/>
            <person name="Byrne M."/>
            <person name="Rigault P."/>
            <person name="Tibbits J."/>
            <person name="Spokevicius A."/>
            <person name="Jones R.C."/>
            <person name="Steane D.A."/>
            <person name="Vaillancourt R.E."/>
            <person name="Potts B.M."/>
            <person name="Joubert F."/>
            <person name="Barry K."/>
            <person name="Pappas G.J."/>
            <person name="Strauss S.H."/>
            <person name="Jaiswal P."/>
            <person name="Grima-Pettenati J."/>
            <person name="Salse J."/>
            <person name="Van de Peer Y."/>
            <person name="Rokhsar D.S."/>
            <person name="Schmutz J."/>
        </authorList>
    </citation>
    <scope>NUCLEOTIDE SEQUENCE</scope>
    <source>
        <tissue evidence="1">Leaf extractions</tissue>
    </source>
</reference>
<name>A0A058ZTD0_EUCGR</name>
<organism evidence="2">
    <name type="scientific">Eucalyptus grandis</name>
    <name type="common">Flooded gum</name>
    <dbReference type="NCBI Taxonomy" id="71139"/>
    <lineage>
        <taxon>Eukaryota</taxon>
        <taxon>Viridiplantae</taxon>
        <taxon>Streptophyta</taxon>
        <taxon>Embryophyta</taxon>
        <taxon>Tracheophyta</taxon>
        <taxon>Spermatophyta</taxon>
        <taxon>Magnoliopsida</taxon>
        <taxon>eudicotyledons</taxon>
        <taxon>Gunneridae</taxon>
        <taxon>Pentapetalae</taxon>
        <taxon>rosids</taxon>
        <taxon>malvids</taxon>
        <taxon>Myrtales</taxon>
        <taxon>Myrtaceae</taxon>
        <taxon>Myrtoideae</taxon>
        <taxon>Eucalypteae</taxon>
        <taxon>Eucalyptus</taxon>
    </lineage>
</organism>
<evidence type="ECO:0000313" key="3">
    <source>
        <dbReference type="Proteomes" id="UP000030711"/>
    </source>
</evidence>
<keyword evidence="3" id="KW-1185">Reference proteome</keyword>
<reference evidence="1" key="3">
    <citation type="submission" date="2023-04" db="EMBL/GenBank/DDBJ databases">
        <title>WGS assembly of Eucalyptus grandis.</title>
        <authorList>
            <person name="Myburg A."/>
            <person name="Grattapaglia D."/>
            <person name="Tuskan G."/>
            <person name="Hellsten U."/>
            <person name="Hayes R."/>
            <person name="Grimwood J."/>
            <person name="Jenkins J."/>
            <person name="Lindquist E."/>
            <person name="Tice H."/>
            <person name="Bauer D."/>
            <person name="Goodstein D."/>
            <person name="Dubchak I."/>
            <person name="Poliakov A."/>
            <person name="Mizrachi E."/>
            <person name="Kullan A."/>
            <person name="Hussey S."/>
            <person name="Pinard D."/>
            <person name="Van D."/>
            <person name="Singh P."/>
            <person name="Van J."/>
            <person name="Silva-Junior O."/>
            <person name="Togawa R."/>
            <person name="Pappas M."/>
            <person name="Faria D."/>
            <person name="Sansaloni C."/>
            <person name="Petroli C."/>
            <person name="Yang X."/>
            <person name="Ranjan P."/>
            <person name="Tschaplinski T."/>
            <person name="Ye C."/>
            <person name="Li T."/>
            <person name="Sterck L."/>
            <person name="Vanneste K."/>
            <person name="Murat F."/>
            <person name="Soler M."/>
            <person name="Clemente H."/>
            <person name="Saidi N."/>
            <person name="Cassan-Wang H."/>
            <person name="Dunand C."/>
            <person name="Hefer C."/>
            <person name="Bornberg-Bauer E."/>
            <person name="Kersting A."/>
            <person name="Vining K."/>
            <person name="Amarasinghe V."/>
            <person name="Ranik M."/>
            <person name="Naithani S."/>
            <person name="Elser J."/>
            <person name="Boyd A."/>
            <person name="Liston A."/>
            <person name="Spatafora J."/>
            <person name="Dharmwardhana P."/>
            <person name="Raja R."/>
            <person name="Sullivan C."/>
            <person name="Romanel E."/>
            <person name="Alves-Ferreira M."/>
            <person name="Kulheim C."/>
            <person name="Foley W."/>
            <person name="Carocha V."/>
            <person name="Paiva J."/>
            <person name="Kudrna D."/>
            <person name="Brommonschenkel S."/>
            <person name="Pasquali G."/>
            <person name="Byrne M."/>
            <person name="Rigault P."/>
            <person name="Tibbits J."/>
            <person name="Spokevicius A."/>
            <person name="Jones R."/>
            <person name="Steane D."/>
            <person name="Vaillancourt R."/>
            <person name="Potts B."/>
            <person name="Joubert F."/>
            <person name="Barry K."/>
            <person name="Pappas G."/>
            <person name="Strauss S."/>
            <person name="Jaiswal P."/>
            <person name="Grima-Pettenati J."/>
            <person name="Salse J."/>
            <person name="Van D."/>
            <person name="Rokhsar D."/>
            <person name="Schmutz J."/>
        </authorList>
    </citation>
    <scope>NUCLEOTIDE SEQUENCE</scope>
    <source>
        <tissue evidence="1">Leaf extractions</tissue>
    </source>
</reference>
<accession>A0A058ZTD0</accession>
<sequence>MKSPNLLTLYQLCRKSFNTIWRAKGGNKTVLRKIFFILLFLKLCQKEEYPFKYKERRFTWFYHPRENV</sequence>
<evidence type="ECO:0000313" key="1">
    <source>
        <dbReference type="EMBL" id="KAK2632206.1"/>
    </source>
</evidence>